<reference evidence="5 6" key="1">
    <citation type="submission" date="2020-08" db="EMBL/GenBank/DDBJ databases">
        <title>Genomic Encyclopedia of Type Strains, Phase III (KMG-III): the genomes of soil and plant-associated and newly described type strains.</title>
        <authorList>
            <person name="Whitman W."/>
        </authorList>
    </citation>
    <scope>NUCLEOTIDE SEQUENCE [LARGE SCALE GENOMIC DNA]</scope>
    <source>
        <strain evidence="5 6">CECT 7753</strain>
    </source>
</reference>
<evidence type="ECO:0000256" key="3">
    <source>
        <dbReference type="RuleBase" id="RU003707"/>
    </source>
</evidence>
<feature type="region of interest" description="Disordered" evidence="4">
    <location>
        <begin position="1"/>
        <end position="21"/>
    </location>
</feature>
<dbReference type="InterPro" id="IPR018376">
    <property type="entry name" value="Enoyl-CoA_hyd/isom_CS"/>
</dbReference>
<dbReference type="EMBL" id="JACHXS010000001">
    <property type="protein sequence ID" value="MBB3219924.1"/>
    <property type="molecule type" value="Genomic_DNA"/>
</dbReference>
<dbReference type="InterPro" id="IPR029045">
    <property type="entry name" value="ClpP/crotonase-like_dom_sf"/>
</dbReference>
<proteinExistence type="inferred from homology"/>
<dbReference type="RefSeq" id="WP_229422535.1">
    <property type="nucleotide sequence ID" value="NZ_CP040017.1"/>
</dbReference>
<accession>A0A7W5HAU2</accession>
<comment type="caution">
    <text evidence="5">The sequence shown here is derived from an EMBL/GenBank/DDBJ whole genome shotgun (WGS) entry which is preliminary data.</text>
</comment>
<evidence type="ECO:0000256" key="1">
    <source>
        <dbReference type="ARBA" id="ARBA00005254"/>
    </source>
</evidence>
<dbReference type="PANTHER" id="PTHR11941:SF54">
    <property type="entry name" value="ENOYL-COA HYDRATASE, MITOCHONDRIAL"/>
    <property type="match status" value="1"/>
</dbReference>
<dbReference type="InterPro" id="IPR014748">
    <property type="entry name" value="Enoyl-CoA_hydra_C"/>
</dbReference>
<dbReference type="GO" id="GO:0006635">
    <property type="term" value="P:fatty acid beta-oxidation"/>
    <property type="evidence" value="ECO:0007669"/>
    <property type="project" value="TreeGrafter"/>
</dbReference>
<organism evidence="5 6">
    <name type="scientific">Pseudoduganella umbonata</name>
    <dbReference type="NCBI Taxonomy" id="864828"/>
    <lineage>
        <taxon>Bacteria</taxon>
        <taxon>Pseudomonadati</taxon>
        <taxon>Pseudomonadota</taxon>
        <taxon>Betaproteobacteria</taxon>
        <taxon>Burkholderiales</taxon>
        <taxon>Oxalobacteraceae</taxon>
        <taxon>Telluria group</taxon>
        <taxon>Pseudoduganella</taxon>
    </lineage>
</organism>
<protein>
    <submittedName>
        <fullName evidence="5">Enoyl-CoA hydratase/carnithine racemase</fullName>
    </submittedName>
</protein>
<dbReference type="AlphaFoldDB" id="A0A7W5HAU2"/>
<keyword evidence="2" id="KW-0456">Lyase</keyword>
<comment type="similarity">
    <text evidence="1 3">Belongs to the enoyl-CoA hydratase/isomerase family.</text>
</comment>
<dbReference type="PANTHER" id="PTHR11941">
    <property type="entry name" value="ENOYL-COA HYDRATASE-RELATED"/>
    <property type="match status" value="1"/>
</dbReference>
<dbReference type="FunFam" id="3.90.226.10:FF:000009">
    <property type="entry name" value="Carnitinyl-CoA dehydratase"/>
    <property type="match status" value="1"/>
</dbReference>
<evidence type="ECO:0000256" key="4">
    <source>
        <dbReference type="SAM" id="MobiDB-lite"/>
    </source>
</evidence>
<dbReference type="GO" id="GO:0016829">
    <property type="term" value="F:lyase activity"/>
    <property type="evidence" value="ECO:0007669"/>
    <property type="project" value="UniProtKB-KW"/>
</dbReference>
<dbReference type="CDD" id="cd06558">
    <property type="entry name" value="crotonase-like"/>
    <property type="match status" value="1"/>
</dbReference>
<dbReference type="SUPFAM" id="SSF52096">
    <property type="entry name" value="ClpP/crotonase"/>
    <property type="match status" value="1"/>
</dbReference>
<dbReference type="Proteomes" id="UP000584325">
    <property type="component" value="Unassembled WGS sequence"/>
</dbReference>
<dbReference type="PROSITE" id="PS00166">
    <property type="entry name" value="ENOYL_COA_HYDRATASE"/>
    <property type="match status" value="1"/>
</dbReference>
<dbReference type="Gene3D" id="3.90.226.10">
    <property type="entry name" value="2-enoyl-CoA Hydratase, Chain A, domain 1"/>
    <property type="match status" value="1"/>
</dbReference>
<dbReference type="Pfam" id="PF00378">
    <property type="entry name" value="ECH_1"/>
    <property type="match status" value="1"/>
</dbReference>
<dbReference type="Gene3D" id="1.10.12.10">
    <property type="entry name" value="Lyase 2-enoyl-coa Hydratase, Chain A, domain 2"/>
    <property type="match status" value="1"/>
</dbReference>
<evidence type="ECO:0000313" key="6">
    <source>
        <dbReference type="Proteomes" id="UP000584325"/>
    </source>
</evidence>
<evidence type="ECO:0000256" key="2">
    <source>
        <dbReference type="ARBA" id="ARBA00023239"/>
    </source>
</evidence>
<sequence>MDNSEMQQHDTRASEPHGGADVLSSVVNDAVTIEREDSVGWVVLTRPAQINAINDDIRSGVPVALRELDADPAIRVIAIRGAGQRGFCAGADIKERRGAETAIEVRSRMQGARWIEAIDTVRKPVIAAVHGYCMGGGLELALACDIRYAAPDAVFSLPETALGLIPGGGGTQRLARVVGPGRAMDLLLTGERLDAGAARDIGLVTRIASESAALVDEVRAFARRIAARAPAATLSVKRAARGALDLELKQGLDLELDLFAMLKPSEDAREAALAFSEKRQPHFIGR</sequence>
<dbReference type="InterPro" id="IPR001753">
    <property type="entry name" value="Enoyl-CoA_hydra/iso"/>
</dbReference>
<gene>
    <name evidence="5" type="ORF">FHS02_000711</name>
</gene>
<name>A0A7W5HAU2_9BURK</name>
<evidence type="ECO:0000313" key="5">
    <source>
        <dbReference type="EMBL" id="MBB3219924.1"/>
    </source>
</evidence>